<sequence>MIQSNRSYFAAVEQRPVTGLPVHPVLASNRFEYLAPNKYAETRTIAARLASNESSVFPLLNLIREENRGIVVKY</sequence>
<keyword evidence="2" id="KW-1185">Reference proteome</keyword>
<accession>A0ABP1RN31</accession>
<dbReference type="EMBL" id="CAXLJM020000086">
    <property type="protein sequence ID" value="CAL8131295.1"/>
    <property type="molecule type" value="Genomic_DNA"/>
</dbReference>
<protein>
    <submittedName>
        <fullName evidence="1">Uncharacterized protein</fullName>
    </submittedName>
</protein>
<evidence type="ECO:0000313" key="1">
    <source>
        <dbReference type="EMBL" id="CAL8131295.1"/>
    </source>
</evidence>
<organism evidence="1 2">
    <name type="scientific">Orchesella dallaii</name>
    <dbReference type="NCBI Taxonomy" id="48710"/>
    <lineage>
        <taxon>Eukaryota</taxon>
        <taxon>Metazoa</taxon>
        <taxon>Ecdysozoa</taxon>
        <taxon>Arthropoda</taxon>
        <taxon>Hexapoda</taxon>
        <taxon>Collembola</taxon>
        <taxon>Entomobryomorpha</taxon>
        <taxon>Entomobryoidea</taxon>
        <taxon>Orchesellidae</taxon>
        <taxon>Orchesellinae</taxon>
        <taxon>Orchesella</taxon>
    </lineage>
</organism>
<reference evidence="1 2" key="1">
    <citation type="submission" date="2024-08" db="EMBL/GenBank/DDBJ databases">
        <authorList>
            <person name="Cucini C."/>
            <person name="Frati F."/>
        </authorList>
    </citation>
    <scope>NUCLEOTIDE SEQUENCE [LARGE SCALE GENOMIC DNA]</scope>
</reference>
<gene>
    <name evidence="1" type="ORF">ODALV1_LOCUS24115</name>
</gene>
<name>A0ABP1RN31_9HEXA</name>
<comment type="caution">
    <text evidence="1">The sequence shown here is derived from an EMBL/GenBank/DDBJ whole genome shotgun (WGS) entry which is preliminary data.</text>
</comment>
<proteinExistence type="predicted"/>
<dbReference type="Proteomes" id="UP001642540">
    <property type="component" value="Unassembled WGS sequence"/>
</dbReference>
<evidence type="ECO:0000313" key="2">
    <source>
        <dbReference type="Proteomes" id="UP001642540"/>
    </source>
</evidence>